<sequence>MPTSATPCSTLLRLNDFFCIERFKKTV</sequence>
<name>T0JYB0_COLGC</name>
<dbReference type="Proteomes" id="UP000015530">
    <property type="component" value="Unassembled WGS sequence"/>
</dbReference>
<accession>T0JYB0</accession>
<proteinExistence type="predicted"/>
<organism evidence="1 2">
    <name type="scientific">Colletotrichum gloeosporioides (strain Cg-14)</name>
    <name type="common">Anthracnose fungus</name>
    <name type="synonym">Glomerella cingulata</name>
    <dbReference type="NCBI Taxonomy" id="1237896"/>
    <lineage>
        <taxon>Eukaryota</taxon>
        <taxon>Fungi</taxon>
        <taxon>Dikarya</taxon>
        <taxon>Ascomycota</taxon>
        <taxon>Pezizomycotina</taxon>
        <taxon>Sordariomycetes</taxon>
        <taxon>Hypocreomycetidae</taxon>
        <taxon>Glomerellales</taxon>
        <taxon>Glomerellaceae</taxon>
        <taxon>Colletotrichum</taxon>
        <taxon>Colletotrichum gloeosporioides species complex</taxon>
    </lineage>
</organism>
<dbReference type="HOGENOM" id="CLU_3415191_0_0_1"/>
<evidence type="ECO:0000313" key="2">
    <source>
        <dbReference type="Proteomes" id="UP000015530"/>
    </source>
</evidence>
<reference evidence="2" key="1">
    <citation type="journal article" date="2013" name="Mol. Plant Microbe Interact.">
        <title>Global aspects of pacC regulation of pathogenicity genes in Colletotrichum gloeosporioides as revealed by transcriptome analysis.</title>
        <authorList>
            <person name="Alkan N."/>
            <person name="Meng X."/>
            <person name="Friedlander G."/>
            <person name="Reuveni E."/>
            <person name="Sukno S."/>
            <person name="Sherman A."/>
            <person name="Thon M."/>
            <person name="Fluhr R."/>
            <person name="Prusky D."/>
        </authorList>
    </citation>
    <scope>NUCLEOTIDE SEQUENCE [LARGE SCALE GENOMIC DNA]</scope>
    <source>
        <strain evidence="2">Cg-14</strain>
    </source>
</reference>
<dbReference type="AlphaFoldDB" id="T0JYB0"/>
<gene>
    <name evidence="1" type="ORF">CGLO_12550</name>
</gene>
<evidence type="ECO:0000313" key="1">
    <source>
        <dbReference type="EMBL" id="EQB48237.1"/>
    </source>
</evidence>
<comment type="caution">
    <text evidence="1">The sequence shown here is derived from an EMBL/GenBank/DDBJ whole genome shotgun (WGS) entry which is preliminary data.</text>
</comment>
<protein>
    <submittedName>
        <fullName evidence="1">Uncharacterized protein</fullName>
    </submittedName>
</protein>
<dbReference type="EMBL" id="AMYD01002675">
    <property type="protein sequence ID" value="EQB48237.1"/>
    <property type="molecule type" value="Genomic_DNA"/>
</dbReference>